<keyword evidence="4" id="KW-0812">Transmembrane</keyword>
<evidence type="ECO:0000313" key="9">
    <source>
        <dbReference type="Proteomes" id="UP000235653"/>
    </source>
</evidence>
<dbReference type="GO" id="GO:0022857">
    <property type="term" value="F:transmembrane transporter activity"/>
    <property type="evidence" value="ECO:0007669"/>
    <property type="project" value="InterPro"/>
</dbReference>
<dbReference type="Gene3D" id="1.20.1250.20">
    <property type="entry name" value="MFS general substrate transporter like domains"/>
    <property type="match status" value="1"/>
</dbReference>
<dbReference type="PROSITE" id="PS50850">
    <property type="entry name" value="MFS"/>
    <property type="match status" value="1"/>
</dbReference>
<organism evidence="8 9">
    <name type="scientific">Dehalogenimonas etheniformans</name>
    <dbReference type="NCBI Taxonomy" id="1536648"/>
    <lineage>
        <taxon>Bacteria</taxon>
        <taxon>Bacillati</taxon>
        <taxon>Chloroflexota</taxon>
        <taxon>Dehalococcoidia</taxon>
        <taxon>Dehalococcoidales</taxon>
        <taxon>Dehalococcoidaceae</taxon>
        <taxon>Dehalogenimonas</taxon>
    </lineage>
</organism>
<dbReference type="InterPro" id="IPR036259">
    <property type="entry name" value="MFS_trans_sf"/>
</dbReference>
<evidence type="ECO:0000256" key="6">
    <source>
        <dbReference type="ARBA" id="ARBA00023136"/>
    </source>
</evidence>
<evidence type="ECO:0000256" key="2">
    <source>
        <dbReference type="ARBA" id="ARBA00022448"/>
    </source>
</evidence>
<dbReference type="Pfam" id="PF07690">
    <property type="entry name" value="MFS_1"/>
    <property type="match status" value="2"/>
</dbReference>
<dbReference type="RefSeq" id="WP_102331611.1">
    <property type="nucleotide sequence ID" value="NZ_CP058566.2"/>
</dbReference>
<proteinExistence type="predicted"/>
<dbReference type="GO" id="GO:0005886">
    <property type="term" value="C:plasma membrane"/>
    <property type="evidence" value="ECO:0007669"/>
    <property type="project" value="UniProtKB-SubCell"/>
</dbReference>
<dbReference type="Proteomes" id="UP000235653">
    <property type="component" value="Unassembled WGS sequence"/>
</dbReference>
<accession>A0A2P5P550</accession>
<keyword evidence="3" id="KW-1003">Cell membrane</keyword>
<name>A0A2P5P550_9CHLR</name>
<dbReference type="InterPro" id="IPR011701">
    <property type="entry name" value="MFS"/>
</dbReference>
<evidence type="ECO:0000256" key="5">
    <source>
        <dbReference type="ARBA" id="ARBA00022989"/>
    </source>
</evidence>
<reference evidence="8 9" key="1">
    <citation type="journal article" date="2017" name="ISME J.">
        <title>Grape pomace compost harbors organohalide-respiring Dehalogenimonas species with novel reductive dehalogenase genes.</title>
        <authorList>
            <person name="Yang Y."/>
            <person name="Higgins S.A."/>
            <person name="Yan J."/>
            <person name="Simsir B."/>
            <person name="Chourey K."/>
            <person name="Iyer R."/>
            <person name="Hettich R.L."/>
            <person name="Baldwin B."/>
            <person name="Ogles D.M."/>
            <person name="Loffler F.E."/>
        </authorList>
    </citation>
    <scope>NUCLEOTIDE SEQUENCE [LARGE SCALE GENOMIC DNA]</scope>
    <source>
        <strain evidence="8 9">GP</strain>
    </source>
</reference>
<dbReference type="Gene3D" id="1.20.1720.10">
    <property type="entry name" value="Multidrug resistance protein D"/>
    <property type="match status" value="1"/>
</dbReference>
<feature type="domain" description="Major facilitator superfamily (MFS) profile" evidence="7">
    <location>
        <begin position="12"/>
        <end position="510"/>
    </location>
</feature>
<comment type="subcellular location">
    <subcellularLocation>
        <location evidence="1">Cell membrane</location>
        <topology evidence="1">Multi-pass membrane protein</topology>
    </subcellularLocation>
</comment>
<dbReference type="AlphaFoldDB" id="A0A2P5P550"/>
<dbReference type="NCBIfam" id="TIGR00711">
    <property type="entry name" value="efflux_EmrB"/>
    <property type="match status" value="1"/>
</dbReference>
<dbReference type="PANTHER" id="PTHR42718">
    <property type="entry name" value="MAJOR FACILITATOR SUPERFAMILY MULTIDRUG TRANSPORTER MFSC"/>
    <property type="match status" value="1"/>
</dbReference>
<evidence type="ECO:0000313" key="8">
    <source>
        <dbReference type="EMBL" id="PPD57420.1"/>
    </source>
</evidence>
<protein>
    <submittedName>
        <fullName evidence="8">MFS transporter</fullName>
    </submittedName>
</protein>
<comment type="caution">
    <text evidence="8">The sequence shown here is derived from an EMBL/GenBank/DDBJ whole genome shotgun (WGS) entry which is preliminary data.</text>
</comment>
<dbReference type="OrthoDB" id="146360at2"/>
<dbReference type="EMBL" id="JQAN02000012">
    <property type="protein sequence ID" value="PPD57420.1"/>
    <property type="molecule type" value="Genomic_DNA"/>
</dbReference>
<gene>
    <name evidence="8" type="ORF">JP09_008785</name>
</gene>
<evidence type="ECO:0000256" key="1">
    <source>
        <dbReference type="ARBA" id="ARBA00004651"/>
    </source>
</evidence>
<dbReference type="CDD" id="cd17321">
    <property type="entry name" value="MFS_MMR_MDR_like"/>
    <property type="match status" value="1"/>
</dbReference>
<dbReference type="InterPro" id="IPR020846">
    <property type="entry name" value="MFS_dom"/>
</dbReference>
<evidence type="ECO:0000256" key="4">
    <source>
        <dbReference type="ARBA" id="ARBA00022692"/>
    </source>
</evidence>
<evidence type="ECO:0000259" key="7">
    <source>
        <dbReference type="PROSITE" id="PS50850"/>
    </source>
</evidence>
<keyword evidence="5" id="KW-1133">Transmembrane helix</keyword>
<dbReference type="PANTHER" id="PTHR42718:SF46">
    <property type="entry name" value="BLR6921 PROTEIN"/>
    <property type="match status" value="1"/>
</dbReference>
<sequence>MFKSVSYSKWLVLTILAIALFMINLDVTIVNIALPSIMNNLKASLTDAEWVVNIYILIFAVSLITMGRFGDIFGRKRLFIGGLVLFTAASLACGLSQNIQTLVASRALQAFGGAAMMPATLSILNVAFKNGGRGAAMGVWGAVSGAASAMGPIIGGLLVDRFSWGSIFLVNIPLGIIAIIAGMIVVKESTDPTAVRQIDWPGVASATAGMAGLTFALIEGQRFGWSSPIILSSFGLFVIGLILFFFIEKRSQAPLIQLSLFKNINFAAGNVVSALLMFGLIGILFLLVLYFQIVLGFSAVKTGLVLLPMSAVVVFIAPMAGRMAERNGVRWILASGMLTISVAIFFMAHLSINTTWQSLIVPLIFAGVGMGLVMAPVNTVMMAAARVEQSGAASGIMTTMRQVGSLLGIAVLGAVLQARLASGLIAALTNAAGIPESIKTSIINAINDGSLSAGGTGALNGSGIPETVQAAVGQMFTNEFAGALNAAMVVAAIFCFIGAVAALLIKSPDHFSRITAGGVGNVVGGSVSR</sequence>
<dbReference type="SUPFAM" id="SSF103473">
    <property type="entry name" value="MFS general substrate transporter"/>
    <property type="match status" value="2"/>
</dbReference>
<dbReference type="PRINTS" id="PR01036">
    <property type="entry name" value="TCRTETB"/>
</dbReference>
<dbReference type="InterPro" id="IPR004638">
    <property type="entry name" value="EmrB-like"/>
</dbReference>
<evidence type="ECO:0000256" key="3">
    <source>
        <dbReference type="ARBA" id="ARBA00022475"/>
    </source>
</evidence>
<keyword evidence="2" id="KW-0813">Transport</keyword>
<keyword evidence="9" id="KW-1185">Reference proteome</keyword>
<keyword evidence="6" id="KW-0472">Membrane</keyword>